<dbReference type="AlphaFoldDB" id="A0A1H8M599"/>
<dbReference type="InterPro" id="IPR014015">
    <property type="entry name" value="Helicase_SF3_DNA-vir"/>
</dbReference>
<evidence type="ECO:0000256" key="2">
    <source>
        <dbReference type="ARBA" id="ARBA00022840"/>
    </source>
</evidence>
<dbReference type="Pfam" id="PF19263">
    <property type="entry name" value="DUF5906"/>
    <property type="match status" value="1"/>
</dbReference>
<feature type="region of interest" description="Disordered" evidence="3">
    <location>
        <begin position="1"/>
        <end position="50"/>
    </location>
</feature>
<dbReference type="EMBL" id="SOFF01000027">
    <property type="protein sequence ID" value="TFB90090.1"/>
    <property type="molecule type" value="Genomic_DNA"/>
</dbReference>
<gene>
    <name evidence="4" type="ORF">E3O10_07190</name>
</gene>
<dbReference type="InterPro" id="IPR045455">
    <property type="entry name" value="NrS-1_pol-like_helicase"/>
</dbReference>
<dbReference type="GO" id="GO:0005524">
    <property type="term" value="F:ATP binding"/>
    <property type="evidence" value="ECO:0007669"/>
    <property type="project" value="UniProtKB-KW"/>
</dbReference>
<keyword evidence="5" id="KW-1185">Reference proteome</keyword>
<protein>
    <submittedName>
        <fullName evidence="4">Uncharacterized protein</fullName>
    </submittedName>
</protein>
<reference evidence="4 5" key="1">
    <citation type="submission" date="2019-03" db="EMBL/GenBank/DDBJ databases">
        <title>Genomics of glacier-inhabiting Cryobacterium strains.</title>
        <authorList>
            <person name="Liu Q."/>
            <person name="Xin Y.-H."/>
        </authorList>
    </citation>
    <scope>NUCLEOTIDE SEQUENCE [LARGE SCALE GENOMIC DNA]</scope>
    <source>
        <strain evidence="4 5">Hh15</strain>
    </source>
</reference>
<dbReference type="Gene3D" id="3.40.50.300">
    <property type="entry name" value="P-loop containing nucleotide triphosphate hydrolases"/>
    <property type="match status" value="1"/>
</dbReference>
<keyword evidence="1" id="KW-0547">Nucleotide-binding</keyword>
<keyword evidence="2" id="KW-0067">ATP-binding</keyword>
<evidence type="ECO:0000313" key="5">
    <source>
        <dbReference type="Proteomes" id="UP000297654"/>
    </source>
</evidence>
<dbReference type="InterPro" id="IPR014818">
    <property type="entry name" value="Phage/plasmid_primase_P4_C"/>
</dbReference>
<dbReference type="STRING" id="1424661.SAMN05216281_13713"/>
<sequence>MPATENRPTDGGAVSEEFRGSMTKSTPPIPPTHSNSKSDSSSPSPKAGFIPTSKETLVELVVSKYLPSILDDTTIQLSGIRDALLQRVNGALSLENKGRKDSESSSPPIVKIQTLDEVTVAQVLLARHRIVAVDLSEGQADDMTLLAMYVESGDDKGTYTTSEARIKALASELKPSMTKSAIDSLFGRLKIHAPQVVRTTEPHLIPVANGVYDHARQVLRPFSGDWVFLSKLPTTYDANAKSPVIVMPDDEEWDVESWIASLSDDEGVPKLLWEVISAAVRSYAPWDKAIWFAAERGNNGKGTLVEMLRNLLGTKACSAVKFADFGHEFKMEALVYARVNLVDENDVGDFFDRIADWKAAVTGDVFTLNRKYKTPVAVRFLGIDIQCFNSNTPRTKDKSDSFYRRLLIVKFNKWFGGGAERKYIKRDYLKRPVVLEYVLKRALEMQHTELSNPEACKEALDDYMGNNNMLLSFWQEFEPQLVWDLVPFGFLHALYSEWFRRTNPSGKPESHNTLVSFLREYLAGSPKWEHKASDSVRPKELMNAPEPLSVEYGLLDWMSSSYSGNDPLKKSIVFPLKVNYKGLIRRQPAGLAGSAAIDLDSTD</sequence>
<proteinExistence type="predicted"/>
<name>A0A1H8M599_9MICO</name>
<evidence type="ECO:0000256" key="3">
    <source>
        <dbReference type="SAM" id="MobiDB-lite"/>
    </source>
</evidence>
<dbReference type="Proteomes" id="UP000297654">
    <property type="component" value="Unassembled WGS sequence"/>
</dbReference>
<organism evidence="4 5">
    <name type="scientific">Cryobacterium luteum</name>
    <dbReference type="NCBI Taxonomy" id="1424661"/>
    <lineage>
        <taxon>Bacteria</taxon>
        <taxon>Bacillati</taxon>
        <taxon>Actinomycetota</taxon>
        <taxon>Actinomycetes</taxon>
        <taxon>Micrococcales</taxon>
        <taxon>Microbacteriaceae</taxon>
        <taxon>Cryobacterium</taxon>
    </lineage>
</organism>
<dbReference type="Pfam" id="PF08706">
    <property type="entry name" value="D5_N"/>
    <property type="match status" value="1"/>
</dbReference>
<dbReference type="PROSITE" id="PS51206">
    <property type="entry name" value="SF3_HELICASE_1"/>
    <property type="match status" value="1"/>
</dbReference>
<feature type="compositionally biased region" description="Low complexity" evidence="3">
    <location>
        <begin position="32"/>
        <end position="45"/>
    </location>
</feature>
<dbReference type="SUPFAM" id="SSF52540">
    <property type="entry name" value="P-loop containing nucleoside triphosphate hydrolases"/>
    <property type="match status" value="1"/>
</dbReference>
<dbReference type="OrthoDB" id="9763644at2"/>
<comment type="caution">
    <text evidence="4">The sequence shown here is derived from an EMBL/GenBank/DDBJ whole genome shotgun (WGS) entry which is preliminary data.</text>
</comment>
<evidence type="ECO:0000256" key="1">
    <source>
        <dbReference type="ARBA" id="ARBA00022741"/>
    </source>
</evidence>
<dbReference type="InterPro" id="IPR006500">
    <property type="entry name" value="Helicase_put_C_phage/plasmid"/>
</dbReference>
<evidence type="ECO:0000313" key="4">
    <source>
        <dbReference type="EMBL" id="TFB90090.1"/>
    </source>
</evidence>
<dbReference type="InterPro" id="IPR027417">
    <property type="entry name" value="P-loop_NTPase"/>
</dbReference>
<accession>A0A1H8M599</accession>
<dbReference type="NCBIfam" id="TIGR01613">
    <property type="entry name" value="primase_Cterm"/>
    <property type="match status" value="1"/>
</dbReference>